<keyword evidence="3" id="KW-0547">Nucleotide-binding</keyword>
<keyword evidence="7" id="KW-1185">Reference proteome</keyword>
<protein>
    <submittedName>
        <fullName evidence="6">Bifunctional 3'-phosphoadenosine 5'-phosphosulfate synthase 1 isoform X3</fullName>
    </submittedName>
</protein>
<comment type="pathway">
    <text evidence="1">Sulfur metabolism.</text>
</comment>
<accession>A0A6G0W1P0</accession>
<name>A0A6G0W1P0_APHCR</name>
<evidence type="ECO:0000313" key="7">
    <source>
        <dbReference type="Proteomes" id="UP000478052"/>
    </source>
</evidence>
<dbReference type="GO" id="GO:0004781">
    <property type="term" value="F:sulfate adenylyltransferase (ATP) activity"/>
    <property type="evidence" value="ECO:0007669"/>
    <property type="project" value="InterPro"/>
</dbReference>
<evidence type="ECO:0000256" key="3">
    <source>
        <dbReference type="ARBA" id="ARBA00022741"/>
    </source>
</evidence>
<proteinExistence type="predicted"/>
<reference evidence="6 7" key="1">
    <citation type="submission" date="2019-08" db="EMBL/GenBank/DDBJ databases">
        <title>Whole genome of Aphis craccivora.</title>
        <authorList>
            <person name="Voronova N.V."/>
            <person name="Shulinski R.S."/>
            <person name="Bandarenka Y.V."/>
            <person name="Zhorov D.G."/>
            <person name="Warner D."/>
        </authorList>
    </citation>
    <scope>NUCLEOTIDE SEQUENCE [LARGE SCALE GENOMIC DNA]</scope>
    <source>
        <strain evidence="6">180601</strain>
        <tissue evidence="6">Whole Body</tissue>
    </source>
</reference>
<dbReference type="InterPro" id="IPR024951">
    <property type="entry name" value="Sulfurylase_cat_dom"/>
</dbReference>
<evidence type="ECO:0000313" key="6">
    <source>
        <dbReference type="EMBL" id="KAF0717815.1"/>
    </source>
</evidence>
<evidence type="ECO:0000256" key="2">
    <source>
        <dbReference type="ARBA" id="ARBA00022679"/>
    </source>
</evidence>
<dbReference type="Pfam" id="PF01747">
    <property type="entry name" value="ATP-sulfurylase"/>
    <property type="match status" value="1"/>
</dbReference>
<dbReference type="SUPFAM" id="SSF52374">
    <property type="entry name" value="Nucleotidylyl transferase"/>
    <property type="match status" value="1"/>
</dbReference>
<feature type="non-terminal residue" evidence="6">
    <location>
        <position position="1"/>
    </location>
</feature>
<sequence length="124" mass="13627">VQWHAKARMSAGANFYIVGRDPAGVPHPDTNKSGDSYDPTHGARVLTMAPGLSDLEISPFCVAAYDKTKKSMDFYDSARHNDFNFISGTKMRGLAKYGIEPPAGFMDSSAWEVLASYYKSLNKL</sequence>
<keyword evidence="2" id="KW-0808">Transferase</keyword>
<dbReference type="EMBL" id="VUJU01009762">
    <property type="protein sequence ID" value="KAF0717815.1"/>
    <property type="molecule type" value="Genomic_DNA"/>
</dbReference>
<gene>
    <name evidence="6" type="ORF">FWK35_00023889</name>
</gene>
<dbReference type="GO" id="GO:0004020">
    <property type="term" value="F:adenylylsulfate kinase activity"/>
    <property type="evidence" value="ECO:0007669"/>
    <property type="project" value="TreeGrafter"/>
</dbReference>
<dbReference type="GO" id="GO:0050428">
    <property type="term" value="P:3'-phosphoadenosine 5'-phosphosulfate biosynthetic process"/>
    <property type="evidence" value="ECO:0007669"/>
    <property type="project" value="TreeGrafter"/>
</dbReference>
<comment type="caution">
    <text evidence="6">The sequence shown here is derived from an EMBL/GenBank/DDBJ whole genome shotgun (WGS) entry which is preliminary data.</text>
</comment>
<dbReference type="OrthoDB" id="506431at2759"/>
<dbReference type="GO" id="GO:0000103">
    <property type="term" value="P:sulfate assimilation"/>
    <property type="evidence" value="ECO:0007669"/>
    <property type="project" value="TreeGrafter"/>
</dbReference>
<dbReference type="PANTHER" id="PTHR11055:SF1">
    <property type="entry name" value="PAPS SYNTHETASE, ISOFORM D"/>
    <property type="match status" value="1"/>
</dbReference>
<dbReference type="InterPro" id="IPR014729">
    <property type="entry name" value="Rossmann-like_a/b/a_fold"/>
</dbReference>
<dbReference type="PANTHER" id="PTHR11055">
    <property type="entry name" value="BIFUNCTIONAL 3'-PHOSPHOADENOSINE 5'-PHOSPHOSULFATE SYNTHASE"/>
    <property type="match status" value="1"/>
</dbReference>
<dbReference type="Proteomes" id="UP000478052">
    <property type="component" value="Unassembled WGS sequence"/>
</dbReference>
<evidence type="ECO:0000256" key="1">
    <source>
        <dbReference type="ARBA" id="ARBA00004678"/>
    </source>
</evidence>
<evidence type="ECO:0000256" key="4">
    <source>
        <dbReference type="ARBA" id="ARBA00022840"/>
    </source>
</evidence>
<evidence type="ECO:0000259" key="5">
    <source>
        <dbReference type="Pfam" id="PF01747"/>
    </source>
</evidence>
<keyword evidence="4" id="KW-0067">ATP-binding</keyword>
<organism evidence="6 7">
    <name type="scientific">Aphis craccivora</name>
    <name type="common">Cowpea aphid</name>
    <dbReference type="NCBI Taxonomy" id="307492"/>
    <lineage>
        <taxon>Eukaryota</taxon>
        <taxon>Metazoa</taxon>
        <taxon>Ecdysozoa</taxon>
        <taxon>Arthropoda</taxon>
        <taxon>Hexapoda</taxon>
        <taxon>Insecta</taxon>
        <taxon>Pterygota</taxon>
        <taxon>Neoptera</taxon>
        <taxon>Paraneoptera</taxon>
        <taxon>Hemiptera</taxon>
        <taxon>Sternorrhyncha</taxon>
        <taxon>Aphidomorpha</taxon>
        <taxon>Aphidoidea</taxon>
        <taxon>Aphididae</taxon>
        <taxon>Aphidini</taxon>
        <taxon>Aphis</taxon>
        <taxon>Aphis</taxon>
    </lineage>
</organism>
<feature type="domain" description="Sulphate adenylyltransferase catalytic" evidence="5">
    <location>
        <begin position="1"/>
        <end position="116"/>
    </location>
</feature>
<dbReference type="AlphaFoldDB" id="A0A6G0W1P0"/>
<dbReference type="Gene3D" id="3.40.50.620">
    <property type="entry name" value="HUPs"/>
    <property type="match status" value="1"/>
</dbReference>
<dbReference type="GO" id="GO:0005524">
    <property type="term" value="F:ATP binding"/>
    <property type="evidence" value="ECO:0007669"/>
    <property type="project" value="UniProtKB-KW"/>
</dbReference>